<dbReference type="PANTHER" id="PTHR30576:SF0">
    <property type="entry name" value="UNDECAPRENYL-PHOSPHATE N-ACETYLGALACTOSAMINYL 1-PHOSPHATE TRANSFERASE-RELATED"/>
    <property type="match status" value="1"/>
</dbReference>
<evidence type="ECO:0000313" key="10">
    <source>
        <dbReference type="Proteomes" id="UP000230935"/>
    </source>
</evidence>
<evidence type="ECO:0000256" key="6">
    <source>
        <dbReference type="ARBA" id="ARBA00023136"/>
    </source>
</evidence>
<sequence>MVKSVYSNEFAPRLSLGNKFMGLNVRKFILIIGDIILLYVSLYLALTARYFVTPTSDAWLRHVWPFTIVFAIWFLVLFIDEWYDLRKYQQQSKFYYTLTRDMVINALIATAIFYFFAYRFTNIRPQTILVIDVVIFSLLFTLWRQFIIRITRNKLVLRKAIIIGKNEETETVKNELNSKSHLGYKIIDLLAVETFDFKTLKNYIRQNNIDTIIMANDARENPAIIEEVFKCLDQKLAIHNLDTFYENISSKILINTIGQLWFLENLNEQSKQAFDLIKRLLDIILAALLGSITLILLPFIALAIKADSPGPIFYKQKRLGKNQKEFEILKFRSMVANAEANGAVWSAKDDKRITRLGKFMRKTRIDELPQLINILRGEMSFIGPRPERPEFYQELSSKVPFYNERHLVKPGLTGWAQVNLAYDASTEYTGEKLQYDLYYIKNRSIFLDLAILLRTIKTIISRGGR</sequence>
<proteinExistence type="inferred from homology"/>
<dbReference type="AlphaFoldDB" id="A0A2H0W1P5"/>
<organism evidence="9 10">
    <name type="scientific">Candidatus Buchananbacteria bacterium CG10_big_fil_rev_8_21_14_0_10_42_9</name>
    <dbReference type="NCBI Taxonomy" id="1974526"/>
    <lineage>
        <taxon>Bacteria</taxon>
        <taxon>Candidatus Buchananiibacteriota</taxon>
    </lineage>
</organism>
<evidence type="ECO:0000256" key="2">
    <source>
        <dbReference type="ARBA" id="ARBA00006464"/>
    </source>
</evidence>
<feature type="transmembrane region" description="Helical" evidence="7">
    <location>
        <begin position="280"/>
        <end position="304"/>
    </location>
</feature>
<comment type="subcellular location">
    <subcellularLocation>
        <location evidence="1">Membrane</location>
        <topology evidence="1">Multi-pass membrane protein</topology>
    </subcellularLocation>
</comment>
<dbReference type="Proteomes" id="UP000230935">
    <property type="component" value="Unassembled WGS sequence"/>
</dbReference>
<evidence type="ECO:0000256" key="7">
    <source>
        <dbReference type="SAM" id="Phobius"/>
    </source>
</evidence>
<feature type="transmembrane region" description="Helical" evidence="7">
    <location>
        <begin position="28"/>
        <end position="51"/>
    </location>
</feature>
<comment type="caution">
    <text evidence="9">The sequence shown here is derived from an EMBL/GenBank/DDBJ whole genome shotgun (WGS) entry which is preliminary data.</text>
</comment>
<gene>
    <name evidence="9" type="ORF">COT81_01845</name>
</gene>
<evidence type="ECO:0000313" key="9">
    <source>
        <dbReference type="EMBL" id="PIS05282.1"/>
    </source>
</evidence>
<evidence type="ECO:0000256" key="5">
    <source>
        <dbReference type="ARBA" id="ARBA00022989"/>
    </source>
</evidence>
<evidence type="ECO:0000256" key="3">
    <source>
        <dbReference type="ARBA" id="ARBA00022679"/>
    </source>
</evidence>
<reference evidence="10" key="1">
    <citation type="submission" date="2017-09" db="EMBL/GenBank/DDBJ databases">
        <title>Depth-based differentiation of microbial function through sediment-hosted aquifers and enrichment of novel symbionts in the deep terrestrial subsurface.</title>
        <authorList>
            <person name="Probst A.J."/>
            <person name="Ladd B."/>
            <person name="Jarett J.K."/>
            <person name="Geller-Mcgrath D.E."/>
            <person name="Sieber C.M.K."/>
            <person name="Emerson J.B."/>
            <person name="Anantharaman K."/>
            <person name="Thomas B.C."/>
            <person name="Malmstrom R."/>
            <person name="Stieglmeier M."/>
            <person name="Klingl A."/>
            <person name="Woyke T."/>
            <person name="Ryan C.M."/>
            <person name="Banfield J.F."/>
        </authorList>
    </citation>
    <scope>NUCLEOTIDE SEQUENCE [LARGE SCALE GENOMIC DNA]</scope>
</reference>
<dbReference type="InterPro" id="IPR017475">
    <property type="entry name" value="EPS_sugar_tfrase"/>
</dbReference>
<name>A0A2H0W1P5_9BACT</name>
<evidence type="ECO:0000259" key="8">
    <source>
        <dbReference type="Pfam" id="PF02397"/>
    </source>
</evidence>
<dbReference type="NCBIfam" id="TIGR03025">
    <property type="entry name" value="EPS_sugtrans"/>
    <property type="match status" value="1"/>
</dbReference>
<evidence type="ECO:0000256" key="4">
    <source>
        <dbReference type="ARBA" id="ARBA00022692"/>
    </source>
</evidence>
<feature type="domain" description="Bacterial sugar transferase" evidence="8">
    <location>
        <begin position="278"/>
        <end position="460"/>
    </location>
</feature>
<dbReference type="InterPro" id="IPR003362">
    <property type="entry name" value="Bact_transf"/>
</dbReference>
<feature type="transmembrane region" description="Helical" evidence="7">
    <location>
        <begin position="103"/>
        <end position="121"/>
    </location>
</feature>
<comment type="similarity">
    <text evidence="2">Belongs to the bacterial sugar transferase family.</text>
</comment>
<dbReference type="GO" id="GO:0016020">
    <property type="term" value="C:membrane"/>
    <property type="evidence" value="ECO:0007669"/>
    <property type="project" value="UniProtKB-SubCell"/>
</dbReference>
<keyword evidence="5 7" id="KW-1133">Transmembrane helix</keyword>
<keyword evidence="6 7" id="KW-0472">Membrane</keyword>
<keyword evidence="4 7" id="KW-0812">Transmembrane</keyword>
<dbReference type="PANTHER" id="PTHR30576">
    <property type="entry name" value="COLANIC BIOSYNTHESIS UDP-GLUCOSE LIPID CARRIER TRANSFERASE"/>
    <property type="match status" value="1"/>
</dbReference>
<accession>A0A2H0W1P5</accession>
<protein>
    <recommendedName>
        <fullName evidence="8">Bacterial sugar transferase domain-containing protein</fullName>
    </recommendedName>
</protein>
<feature type="transmembrane region" description="Helical" evidence="7">
    <location>
        <begin position="127"/>
        <end position="148"/>
    </location>
</feature>
<evidence type="ECO:0000256" key="1">
    <source>
        <dbReference type="ARBA" id="ARBA00004141"/>
    </source>
</evidence>
<dbReference type="EMBL" id="PEZZ01000012">
    <property type="protein sequence ID" value="PIS05282.1"/>
    <property type="molecule type" value="Genomic_DNA"/>
</dbReference>
<feature type="transmembrane region" description="Helical" evidence="7">
    <location>
        <begin position="63"/>
        <end position="83"/>
    </location>
</feature>
<keyword evidence="3" id="KW-0808">Transferase</keyword>
<dbReference type="GO" id="GO:0016780">
    <property type="term" value="F:phosphotransferase activity, for other substituted phosphate groups"/>
    <property type="evidence" value="ECO:0007669"/>
    <property type="project" value="TreeGrafter"/>
</dbReference>
<dbReference type="Pfam" id="PF02397">
    <property type="entry name" value="Bac_transf"/>
    <property type="match status" value="1"/>
</dbReference>